<dbReference type="SUPFAM" id="SSF50621">
    <property type="entry name" value="Alanine racemase C-terminal domain-like"/>
    <property type="match status" value="1"/>
</dbReference>
<accession>A0A8S5V9Z0</accession>
<dbReference type="SUPFAM" id="SSF51419">
    <property type="entry name" value="PLP-binding barrel"/>
    <property type="match status" value="1"/>
</dbReference>
<name>A0A8S5V9Z0_9CAUD</name>
<dbReference type="InterPro" id="IPR000183">
    <property type="entry name" value="Orn/DAP/Arg_de-COase"/>
</dbReference>
<evidence type="ECO:0000256" key="2">
    <source>
        <dbReference type="ARBA" id="ARBA00022898"/>
    </source>
</evidence>
<proteinExistence type="predicted"/>
<reference evidence="4" key="1">
    <citation type="journal article" date="2021" name="Proc. Natl. Acad. Sci. U.S.A.">
        <title>A Catalog of Tens of Thousands of Viruses from Human Metagenomes Reveals Hidden Associations with Chronic Diseases.</title>
        <authorList>
            <person name="Tisza M.J."/>
            <person name="Buck C.B."/>
        </authorList>
    </citation>
    <scope>NUCLEOTIDE SEQUENCE</scope>
    <source>
        <strain evidence="4">CtVOP12</strain>
    </source>
</reference>
<protein>
    <submittedName>
        <fullName evidence="4">PLP-dependent enzyme</fullName>
    </submittedName>
</protein>
<sequence length="418" mass="47192">MENDYRIENLKAIAANTEQPVYLFNADKFIRNFTDLQDAFRKIYPNTMIAYSYKTNYTPDICNLVKELGGYAEVVSPVEYDIAKSVVGNFSDRIIYNGVLEGDIRKYIMHGSIVNVGSWKNLCKALDALANEKIFAGNRQTLGIRIAINEDSRFGFTEEEVQNIVQTANKRKTIISGVHCHVGGKRDIPTWINKTNTVIRIAKMIEEIQGKEIKYIDLGGHLFGRMSPELKHQFDGHVPSFEEYAENVATIVKESFEGRANPPKLILEPGTALVADAVEILASVKNVVIRKNGKRYATLDISSYDCGMVADYKNLPIVNIDRPNPCISHEYSVCGYTCMEEDYINREYVGNLREGNVLMIKNCGAYSLSLKGGFIYPSIAMYRVNDQYEVMQEMKRANNIFDVLAGYRIGGKLCNQLQ</sequence>
<dbReference type="Gene3D" id="2.40.37.10">
    <property type="entry name" value="Lyase, Ornithine Decarboxylase, Chain A, domain 1"/>
    <property type="match status" value="1"/>
</dbReference>
<organism evidence="4">
    <name type="scientific">Siphoviridae sp. ctVOP12</name>
    <dbReference type="NCBI Taxonomy" id="2825531"/>
    <lineage>
        <taxon>Viruses</taxon>
        <taxon>Duplodnaviria</taxon>
        <taxon>Heunggongvirae</taxon>
        <taxon>Uroviricota</taxon>
        <taxon>Caudoviricetes</taxon>
    </lineage>
</organism>
<dbReference type="InterPro" id="IPR029066">
    <property type="entry name" value="PLP-binding_barrel"/>
</dbReference>
<dbReference type="PANTHER" id="PTHR43727">
    <property type="entry name" value="DIAMINOPIMELATE DECARBOXYLASE"/>
    <property type="match status" value="1"/>
</dbReference>
<dbReference type="GO" id="GO:0009089">
    <property type="term" value="P:lysine biosynthetic process via diaminopimelate"/>
    <property type="evidence" value="ECO:0007669"/>
    <property type="project" value="TreeGrafter"/>
</dbReference>
<dbReference type="PRINTS" id="PR01179">
    <property type="entry name" value="ODADCRBXLASE"/>
</dbReference>
<evidence type="ECO:0000256" key="1">
    <source>
        <dbReference type="ARBA" id="ARBA00001933"/>
    </source>
</evidence>
<dbReference type="GO" id="GO:0008836">
    <property type="term" value="F:diaminopimelate decarboxylase activity"/>
    <property type="evidence" value="ECO:0007669"/>
    <property type="project" value="TreeGrafter"/>
</dbReference>
<keyword evidence="2" id="KW-0663">Pyridoxal phosphate</keyword>
<evidence type="ECO:0000313" key="4">
    <source>
        <dbReference type="EMBL" id="DAG03504.1"/>
    </source>
</evidence>
<feature type="domain" description="Orn/DAP/Arg decarboxylase 2 N-terminal" evidence="3">
    <location>
        <begin position="36"/>
        <end position="275"/>
    </location>
</feature>
<dbReference type="Gene3D" id="3.20.20.10">
    <property type="entry name" value="Alanine racemase"/>
    <property type="match status" value="1"/>
</dbReference>
<dbReference type="Pfam" id="PF02784">
    <property type="entry name" value="Orn_Arg_deC_N"/>
    <property type="match status" value="1"/>
</dbReference>
<evidence type="ECO:0000259" key="3">
    <source>
        <dbReference type="Pfam" id="PF02784"/>
    </source>
</evidence>
<comment type="cofactor">
    <cofactor evidence="1">
        <name>pyridoxal 5'-phosphate</name>
        <dbReference type="ChEBI" id="CHEBI:597326"/>
    </cofactor>
</comment>
<dbReference type="PANTHER" id="PTHR43727:SF2">
    <property type="entry name" value="GROUP IV DECARBOXYLASE"/>
    <property type="match status" value="1"/>
</dbReference>
<dbReference type="InterPro" id="IPR009006">
    <property type="entry name" value="Ala_racemase/Decarboxylase_C"/>
</dbReference>
<dbReference type="EMBL" id="BK016231">
    <property type="protein sequence ID" value="DAG03504.1"/>
    <property type="molecule type" value="Genomic_DNA"/>
</dbReference>
<dbReference type="InterPro" id="IPR022644">
    <property type="entry name" value="De-COase2_N"/>
</dbReference>